<accession>A0A814KAU4</accession>
<dbReference type="Gene3D" id="2.130.10.10">
    <property type="entry name" value="YVTN repeat-like/Quinoprotein amine dehydrogenase"/>
    <property type="match status" value="1"/>
</dbReference>
<feature type="repeat" description="WD" evidence="4">
    <location>
        <begin position="10"/>
        <end position="39"/>
    </location>
</feature>
<dbReference type="GO" id="GO:0010992">
    <property type="term" value="P:ubiquitin recycling"/>
    <property type="evidence" value="ECO:0007669"/>
    <property type="project" value="TreeGrafter"/>
</dbReference>
<evidence type="ECO:0000313" key="5">
    <source>
        <dbReference type="EMBL" id="CAF1048555.1"/>
    </source>
</evidence>
<dbReference type="InterPro" id="IPR036322">
    <property type="entry name" value="WD40_repeat_dom_sf"/>
</dbReference>
<dbReference type="InterPro" id="IPR015943">
    <property type="entry name" value="WD40/YVTN_repeat-like_dom_sf"/>
</dbReference>
<evidence type="ECO:0000313" key="7">
    <source>
        <dbReference type="Proteomes" id="UP000663829"/>
    </source>
</evidence>
<keyword evidence="7" id="KW-1185">Reference proteome</keyword>
<evidence type="ECO:0000256" key="4">
    <source>
        <dbReference type="PROSITE-ProRule" id="PRU00221"/>
    </source>
</evidence>
<evidence type="ECO:0000256" key="2">
    <source>
        <dbReference type="ARBA" id="ARBA00022574"/>
    </source>
</evidence>
<sequence length="105" mass="11818">MQNYRLRCQLYGHEADVRCVACISDGIVSASRDKTTRIWRPSGSSFEQHAVLRDHQNFVVSICYIPPNEKFSEGLLATGSNDKTICVYAPVQATLLFKLEGHEQT</sequence>
<evidence type="ECO:0000256" key="1">
    <source>
        <dbReference type="ARBA" id="ARBA00022490"/>
    </source>
</evidence>
<name>A0A814KAU4_9BILA</name>
<dbReference type="AlphaFoldDB" id="A0A814KAU4"/>
<dbReference type="SUPFAM" id="SSF50978">
    <property type="entry name" value="WD40 repeat-like"/>
    <property type="match status" value="1"/>
</dbReference>
<gene>
    <name evidence="5" type="ORF">GPM918_LOCUS16159</name>
    <name evidence="6" type="ORF">SRO942_LOCUS16159</name>
</gene>
<dbReference type="PROSITE" id="PS50082">
    <property type="entry name" value="WD_REPEATS_2"/>
    <property type="match status" value="1"/>
</dbReference>
<keyword evidence="1" id="KW-0963">Cytoplasm</keyword>
<organism evidence="5 7">
    <name type="scientific">Didymodactylos carnosus</name>
    <dbReference type="NCBI Taxonomy" id="1234261"/>
    <lineage>
        <taxon>Eukaryota</taxon>
        <taxon>Metazoa</taxon>
        <taxon>Spiralia</taxon>
        <taxon>Gnathifera</taxon>
        <taxon>Rotifera</taxon>
        <taxon>Eurotatoria</taxon>
        <taxon>Bdelloidea</taxon>
        <taxon>Philodinida</taxon>
        <taxon>Philodinidae</taxon>
        <taxon>Didymodactylos</taxon>
    </lineage>
</organism>
<protein>
    <submittedName>
        <fullName evidence="5">Uncharacterized protein</fullName>
    </submittedName>
</protein>
<keyword evidence="2 4" id="KW-0853">WD repeat</keyword>
<evidence type="ECO:0000256" key="3">
    <source>
        <dbReference type="ARBA" id="ARBA00022737"/>
    </source>
</evidence>
<proteinExistence type="predicted"/>
<dbReference type="PANTHER" id="PTHR19849">
    <property type="entry name" value="PHOSPHOLIPASE A-2-ACTIVATING PROTEIN"/>
    <property type="match status" value="1"/>
</dbReference>
<dbReference type="Pfam" id="PF00400">
    <property type="entry name" value="WD40"/>
    <property type="match status" value="2"/>
</dbReference>
<dbReference type="SMART" id="SM00320">
    <property type="entry name" value="WD40"/>
    <property type="match status" value="2"/>
</dbReference>
<evidence type="ECO:0000313" key="6">
    <source>
        <dbReference type="EMBL" id="CAF3818242.1"/>
    </source>
</evidence>
<dbReference type="GO" id="GO:0005737">
    <property type="term" value="C:cytoplasm"/>
    <property type="evidence" value="ECO:0007669"/>
    <property type="project" value="TreeGrafter"/>
</dbReference>
<comment type="caution">
    <text evidence="5">The sequence shown here is derived from an EMBL/GenBank/DDBJ whole genome shotgun (WGS) entry which is preliminary data.</text>
</comment>
<reference evidence="5" key="1">
    <citation type="submission" date="2021-02" db="EMBL/GenBank/DDBJ databases">
        <authorList>
            <person name="Nowell W R."/>
        </authorList>
    </citation>
    <scope>NUCLEOTIDE SEQUENCE</scope>
</reference>
<dbReference type="EMBL" id="CAJNOQ010004190">
    <property type="protein sequence ID" value="CAF1048555.1"/>
    <property type="molecule type" value="Genomic_DNA"/>
</dbReference>
<dbReference type="GO" id="GO:0043161">
    <property type="term" value="P:proteasome-mediated ubiquitin-dependent protein catabolic process"/>
    <property type="evidence" value="ECO:0007669"/>
    <property type="project" value="TreeGrafter"/>
</dbReference>
<dbReference type="Proteomes" id="UP000681722">
    <property type="component" value="Unassembled WGS sequence"/>
</dbReference>
<dbReference type="GO" id="GO:0005634">
    <property type="term" value="C:nucleus"/>
    <property type="evidence" value="ECO:0007669"/>
    <property type="project" value="TreeGrafter"/>
</dbReference>
<dbReference type="EMBL" id="CAJOBC010004190">
    <property type="protein sequence ID" value="CAF3818242.1"/>
    <property type="molecule type" value="Genomic_DNA"/>
</dbReference>
<dbReference type="PANTHER" id="PTHR19849:SF0">
    <property type="entry name" value="PHOSPHOLIPASE A-2-ACTIVATING PROTEIN"/>
    <property type="match status" value="1"/>
</dbReference>
<dbReference type="GO" id="GO:0043130">
    <property type="term" value="F:ubiquitin binding"/>
    <property type="evidence" value="ECO:0007669"/>
    <property type="project" value="TreeGrafter"/>
</dbReference>
<feature type="non-terminal residue" evidence="5">
    <location>
        <position position="1"/>
    </location>
</feature>
<keyword evidence="3" id="KW-0677">Repeat</keyword>
<dbReference type="InterPro" id="IPR001680">
    <property type="entry name" value="WD40_rpt"/>
</dbReference>
<dbReference type="OrthoDB" id="10265988at2759"/>
<dbReference type="Proteomes" id="UP000663829">
    <property type="component" value="Unassembled WGS sequence"/>
</dbReference>